<accession>A0A4C2A3L4</accession>
<comment type="caution">
    <text evidence="2">The sequence shown here is derived from an EMBL/GenBank/DDBJ whole genome shotgun (WGS) entry which is preliminary data.</text>
</comment>
<gene>
    <name evidence="2" type="ORF">EVAR_88606_1</name>
</gene>
<dbReference type="AlphaFoldDB" id="A0A4C2A3L4"/>
<organism evidence="2 3">
    <name type="scientific">Eumeta variegata</name>
    <name type="common">Bagworm moth</name>
    <name type="synonym">Eumeta japonica</name>
    <dbReference type="NCBI Taxonomy" id="151549"/>
    <lineage>
        <taxon>Eukaryota</taxon>
        <taxon>Metazoa</taxon>
        <taxon>Ecdysozoa</taxon>
        <taxon>Arthropoda</taxon>
        <taxon>Hexapoda</taxon>
        <taxon>Insecta</taxon>
        <taxon>Pterygota</taxon>
        <taxon>Neoptera</taxon>
        <taxon>Endopterygota</taxon>
        <taxon>Lepidoptera</taxon>
        <taxon>Glossata</taxon>
        <taxon>Ditrysia</taxon>
        <taxon>Tineoidea</taxon>
        <taxon>Psychidae</taxon>
        <taxon>Oiketicinae</taxon>
        <taxon>Eumeta</taxon>
    </lineage>
</organism>
<dbReference type="EMBL" id="BGZK01002546">
    <property type="protein sequence ID" value="GBP94770.1"/>
    <property type="molecule type" value="Genomic_DNA"/>
</dbReference>
<evidence type="ECO:0000313" key="2">
    <source>
        <dbReference type="EMBL" id="GBP94770.1"/>
    </source>
</evidence>
<evidence type="ECO:0000313" key="3">
    <source>
        <dbReference type="Proteomes" id="UP000299102"/>
    </source>
</evidence>
<proteinExistence type="predicted"/>
<evidence type="ECO:0000256" key="1">
    <source>
        <dbReference type="SAM" id="MobiDB-lite"/>
    </source>
</evidence>
<feature type="region of interest" description="Disordered" evidence="1">
    <location>
        <begin position="74"/>
        <end position="96"/>
    </location>
</feature>
<reference evidence="2 3" key="1">
    <citation type="journal article" date="2019" name="Commun. Biol.">
        <title>The bagworm genome reveals a unique fibroin gene that provides high tensile strength.</title>
        <authorList>
            <person name="Kono N."/>
            <person name="Nakamura H."/>
            <person name="Ohtoshi R."/>
            <person name="Tomita M."/>
            <person name="Numata K."/>
            <person name="Arakawa K."/>
        </authorList>
    </citation>
    <scope>NUCLEOTIDE SEQUENCE [LARGE SCALE GENOMIC DNA]</scope>
</reference>
<sequence>MVSNVTRWQPLIDPASRFQGIEIERLVGERVPTMGWKPNTTKGSVRRPSRKQRFQFRGLVFCNYVYCGSVTARSREPPLVTGGGRRRGRRPLDVSN</sequence>
<protein>
    <submittedName>
        <fullName evidence="2">Uncharacterized protein</fullName>
    </submittedName>
</protein>
<name>A0A4C2A3L4_EUMVA</name>
<keyword evidence="3" id="KW-1185">Reference proteome</keyword>
<dbReference type="Proteomes" id="UP000299102">
    <property type="component" value="Unassembled WGS sequence"/>
</dbReference>